<dbReference type="InterPro" id="IPR021552">
    <property type="entry name" value="ArsP_2"/>
</dbReference>
<dbReference type="EMBL" id="DWVZ01000201">
    <property type="protein sequence ID" value="HJC64767.1"/>
    <property type="molecule type" value="Genomic_DNA"/>
</dbReference>
<evidence type="ECO:0000313" key="3">
    <source>
        <dbReference type="Proteomes" id="UP000823886"/>
    </source>
</evidence>
<feature type="transmembrane region" description="Helical" evidence="1">
    <location>
        <begin position="242"/>
        <end position="264"/>
    </location>
</feature>
<evidence type="ECO:0000256" key="1">
    <source>
        <dbReference type="SAM" id="Phobius"/>
    </source>
</evidence>
<protein>
    <submittedName>
        <fullName evidence="2">Arsenic efflux protein</fullName>
    </submittedName>
</protein>
<gene>
    <name evidence="2" type="ORF">H9753_14325</name>
</gene>
<feature type="transmembrane region" description="Helical" evidence="1">
    <location>
        <begin position="276"/>
        <end position="296"/>
    </location>
</feature>
<feature type="transmembrane region" description="Helical" evidence="1">
    <location>
        <begin position="216"/>
        <end position="235"/>
    </location>
</feature>
<feature type="transmembrane region" description="Helical" evidence="1">
    <location>
        <begin position="64"/>
        <end position="86"/>
    </location>
</feature>
<name>A0A9D2TDR1_9FIRM</name>
<evidence type="ECO:0000313" key="2">
    <source>
        <dbReference type="EMBL" id="HJC64767.1"/>
    </source>
</evidence>
<accession>A0A9D2TDR1</accession>
<comment type="caution">
    <text evidence="2">The sequence shown here is derived from an EMBL/GenBank/DDBJ whole genome shotgun (WGS) entry which is preliminary data.</text>
</comment>
<reference evidence="2" key="1">
    <citation type="journal article" date="2021" name="PeerJ">
        <title>Extensive microbial diversity within the chicken gut microbiome revealed by metagenomics and culture.</title>
        <authorList>
            <person name="Gilroy R."/>
            <person name="Ravi A."/>
            <person name="Getino M."/>
            <person name="Pursley I."/>
            <person name="Horton D.L."/>
            <person name="Alikhan N.F."/>
            <person name="Baker D."/>
            <person name="Gharbi K."/>
            <person name="Hall N."/>
            <person name="Watson M."/>
            <person name="Adriaenssens E.M."/>
            <person name="Foster-Nyarko E."/>
            <person name="Jarju S."/>
            <person name="Secka A."/>
            <person name="Antonio M."/>
            <person name="Oren A."/>
            <person name="Chaudhuri R.R."/>
            <person name="La Ragione R."/>
            <person name="Hildebrand F."/>
            <person name="Pallen M.J."/>
        </authorList>
    </citation>
    <scope>NUCLEOTIDE SEQUENCE</scope>
    <source>
        <strain evidence="2">ChiBcec2-3848</strain>
    </source>
</reference>
<feature type="transmembrane region" description="Helical" evidence="1">
    <location>
        <begin position="174"/>
        <end position="196"/>
    </location>
</feature>
<keyword evidence="1" id="KW-1133">Transmembrane helix</keyword>
<sequence>MIIHVLEHALTDTIKLIPFLFLTYCLMEYLEHKTQEHSTKLIKKAGKLGPFIGSVAGIFPQCGFSAAASSLYAGGVVSVGTLIAIFLSTSDEMLPIFIFESVEAGLILKILGVKILLSTVTGILIDILWRAGSRKRREHEAHRHIHREHHEKDIHDLCEHEHCRCEEGSILKSAFLHTLQITVFIFAVTLVITFLVETVGEDAIASLTSSQPVLGVLLAGVVGLIPNCAASVITTQMYLSGILGLGQMMAGSLAGTGVGLLVLFRTNKGIRENLGILGILYGSGVFWGILIEILGITL</sequence>
<organism evidence="2 3">
    <name type="scientific">Candidatus Blautia merdavium</name>
    <dbReference type="NCBI Taxonomy" id="2838494"/>
    <lineage>
        <taxon>Bacteria</taxon>
        <taxon>Bacillati</taxon>
        <taxon>Bacillota</taxon>
        <taxon>Clostridia</taxon>
        <taxon>Lachnospirales</taxon>
        <taxon>Lachnospiraceae</taxon>
        <taxon>Blautia</taxon>
    </lineage>
</organism>
<keyword evidence="1" id="KW-0812">Transmembrane</keyword>
<dbReference type="Proteomes" id="UP000823886">
    <property type="component" value="Unassembled WGS sequence"/>
</dbReference>
<feature type="transmembrane region" description="Helical" evidence="1">
    <location>
        <begin position="106"/>
        <end position="129"/>
    </location>
</feature>
<dbReference type="Pfam" id="PF11449">
    <property type="entry name" value="ArsP_2"/>
    <property type="match status" value="1"/>
</dbReference>
<dbReference type="AlphaFoldDB" id="A0A9D2TDR1"/>
<keyword evidence="1" id="KW-0472">Membrane</keyword>
<reference evidence="2" key="2">
    <citation type="submission" date="2021-04" db="EMBL/GenBank/DDBJ databases">
        <authorList>
            <person name="Gilroy R."/>
        </authorList>
    </citation>
    <scope>NUCLEOTIDE SEQUENCE</scope>
    <source>
        <strain evidence="2">ChiBcec2-3848</strain>
    </source>
</reference>
<proteinExistence type="predicted"/>
<dbReference type="NCBIfam" id="NF037962">
    <property type="entry name" value="arsenic_eff"/>
    <property type="match status" value="1"/>
</dbReference>